<dbReference type="Gene3D" id="2.120.10.80">
    <property type="entry name" value="Kelch-type beta propeller"/>
    <property type="match status" value="2"/>
</dbReference>
<name>A0A1Y1UII7_9TREE</name>
<feature type="compositionally biased region" description="Low complexity" evidence="1">
    <location>
        <begin position="734"/>
        <end position="749"/>
    </location>
</feature>
<keyword evidence="2" id="KW-0812">Transmembrane</keyword>
<dbReference type="EMBL" id="NBSH01000005">
    <property type="protein sequence ID" value="ORX37809.1"/>
    <property type="molecule type" value="Genomic_DNA"/>
</dbReference>
<feature type="region of interest" description="Disordered" evidence="1">
    <location>
        <begin position="378"/>
        <end position="398"/>
    </location>
</feature>
<feature type="compositionally biased region" description="Polar residues" evidence="1">
    <location>
        <begin position="538"/>
        <end position="572"/>
    </location>
</feature>
<dbReference type="GeneID" id="33560898"/>
<protein>
    <recommendedName>
        <fullName evidence="6">Galactose oxidase</fullName>
    </recommendedName>
</protein>
<sequence>MFTFSAVGLGLSLFSLPFTMASPPAGRWGHQSVYVPGHQAMYVIGGQVVEANEEITNDVLILPLNQDNPSFLTGPTTGLPPHAFASATLAEDGNSIIVVGGMTSNCGSDAVTHTLGPGSNGWTAANPTRLVRRRGAAATWVDNGSSQGAIMVVGGISDHYVCSSATYTYPVSDILSLPLGTGSMISSRNLPTDLTGSDLAISDFALAHAPDHSLYLVAGQDSTGALVSLDTIGMWTKANGWQSQSTTGQVPSGRLGATLVAHPSLDLLVLHGGSNPQSEGSATDGSSLLAVLNTTSWVWSSPSNLQPPASTGAAYHTSIMTPSGVMIIAFGLSPDGVPRSDVFYLDARGPSISEWTWKSSWSADMLDQYTVNNSSNSTNVGVAATSPTETKSDMSAPSSEKTTTTIVVPVVVGILLIVPVLLFFIRRQVRINRKRRMAKHFSFSAQDDDGDFTRPVQPVRLRRTDTQFSFGRDANEKEGNAFTDIVSAVKRIARRNRSDSTSSNAPGAGGSMRKTSRLNEKSMKWEEIDFGLGKVDQNRSAPPSRNPSISTGPTQRPPSSAGVASTCSSHNPFSDDGEILVPVGTDSSPRVGTPTDDGQAHLVPGLELDPGSMTPTQPVDNFHPSQTDGLDWNMLAQELQIRPAFRSIDPSSTLRSHAHTETLSPRTPTSPSINRVVLQPGHGRRVSETLPLNVHNPHLTRLSGSPRAVSSPLGGRTLVDMGRRGSAPSINIRPVTPSSPGSSGTVTPTNRVVSYDSTMRRASNPMVIPVSGFDNPSISGRETPSRLRVMNYSDSDYVQPAPGMAL</sequence>
<evidence type="ECO:0000256" key="1">
    <source>
        <dbReference type="SAM" id="MobiDB-lite"/>
    </source>
</evidence>
<accession>A0A1Y1UII7</accession>
<evidence type="ECO:0008006" key="6">
    <source>
        <dbReference type="Google" id="ProtNLM"/>
    </source>
</evidence>
<comment type="caution">
    <text evidence="4">The sequence shown here is derived from an EMBL/GenBank/DDBJ whole genome shotgun (WGS) entry which is preliminary data.</text>
</comment>
<feature type="transmembrane region" description="Helical" evidence="2">
    <location>
        <begin position="406"/>
        <end position="425"/>
    </location>
</feature>
<evidence type="ECO:0000313" key="4">
    <source>
        <dbReference type="EMBL" id="ORX37809.1"/>
    </source>
</evidence>
<feature type="compositionally biased region" description="Basic and acidic residues" evidence="1">
    <location>
        <begin position="517"/>
        <end position="527"/>
    </location>
</feature>
<dbReference type="AlphaFoldDB" id="A0A1Y1UII7"/>
<dbReference type="SUPFAM" id="SSF50965">
    <property type="entry name" value="Galactose oxidase, central domain"/>
    <property type="match status" value="1"/>
</dbReference>
<feature type="region of interest" description="Disordered" evidence="1">
    <location>
        <begin position="651"/>
        <end position="673"/>
    </location>
</feature>
<gene>
    <name evidence="4" type="ORF">BD324DRAFT_680689</name>
</gene>
<dbReference type="Proteomes" id="UP000193218">
    <property type="component" value="Unassembled WGS sequence"/>
</dbReference>
<reference evidence="4 5" key="1">
    <citation type="submission" date="2017-03" db="EMBL/GenBank/DDBJ databases">
        <title>Widespread Adenine N6-methylation of Active Genes in Fungi.</title>
        <authorList>
            <consortium name="DOE Joint Genome Institute"/>
            <person name="Mondo S.J."/>
            <person name="Dannebaum R.O."/>
            <person name="Kuo R.C."/>
            <person name="Louie K.B."/>
            <person name="Bewick A.J."/>
            <person name="Labutti K."/>
            <person name="Haridas S."/>
            <person name="Kuo A."/>
            <person name="Salamov A."/>
            <person name="Ahrendt S.R."/>
            <person name="Lau R."/>
            <person name="Bowen B.P."/>
            <person name="Lipzen A."/>
            <person name="Sullivan W."/>
            <person name="Andreopoulos W.B."/>
            <person name="Clum A."/>
            <person name="Lindquist E."/>
            <person name="Daum C."/>
            <person name="Northen T.R."/>
            <person name="Ramamoorthy G."/>
            <person name="Schmitz R.J."/>
            <person name="Gryganskyi A."/>
            <person name="Culley D."/>
            <person name="Magnuson J."/>
            <person name="James T.Y."/>
            <person name="O'Malley M.A."/>
            <person name="Stajich J.E."/>
            <person name="Spatafora J.W."/>
            <person name="Visel A."/>
            <person name="Grigoriev I.V."/>
        </authorList>
    </citation>
    <scope>NUCLEOTIDE SEQUENCE [LARGE SCALE GENOMIC DNA]</scope>
    <source>
        <strain evidence="4 5">NRRL Y-17943</strain>
    </source>
</reference>
<keyword evidence="5" id="KW-1185">Reference proteome</keyword>
<dbReference type="OrthoDB" id="432528at2759"/>
<feature type="compositionally biased region" description="Polar residues" evidence="1">
    <location>
        <begin position="385"/>
        <end position="398"/>
    </location>
</feature>
<keyword evidence="2" id="KW-0472">Membrane</keyword>
<evidence type="ECO:0000313" key="5">
    <source>
        <dbReference type="Proteomes" id="UP000193218"/>
    </source>
</evidence>
<evidence type="ECO:0000256" key="3">
    <source>
        <dbReference type="SAM" id="SignalP"/>
    </source>
</evidence>
<keyword evidence="3" id="KW-0732">Signal</keyword>
<feature type="region of interest" description="Disordered" evidence="1">
    <location>
        <begin position="493"/>
        <end position="596"/>
    </location>
</feature>
<evidence type="ECO:0000256" key="2">
    <source>
        <dbReference type="SAM" id="Phobius"/>
    </source>
</evidence>
<feature type="chain" id="PRO_5013299387" description="Galactose oxidase" evidence="3">
    <location>
        <begin position="22"/>
        <end position="806"/>
    </location>
</feature>
<dbReference type="SUPFAM" id="SSF117281">
    <property type="entry name" value="Kelch motif"/>
    <property type="match status" value="1"/>
</dbReference>
<feature type="region of interest" description="Disordered" evidence="1">
    <location>
        <begin position="723"/>
        <end position="749"/>
    </location>
</feature>
<dbReference type="InterPro" id="IPR015915">
    <property type="entry name" value="Kelch-typ_b-propeller"/>
</dbReference>
<dbReference type="InParanoid" id="A0A1Y1UII7"/>
<proteinExistence type="predicted"/>
<keyword evidence="2" id="KW-1133">Transmembrane helix</keyword>
<dbReference type="InterPro" id="IPR011043">
    <property type="entry name" value="Gal_Oxase/kelch_b-propeller"/>
</dbReference>
<dbReference type="STRING" id="4999.A0A1Y1UII7"/>
<feature type="signal peptide" evidence="3">
    <location>
        <begin position="1"/>
        <end position="21"/>
    </location>
</feature>
<organism evidence="4 5">
    <name type="scientific">Kockovaella imperatae</name>
    <dbReference type="NCBI Taxonomy" id="4999"/>
    <lineage>
        <taxon>Eukaryota</taxon>
        <taxon>Fungi</taxon>
        <taxon>Dikarya</taxon>
        <taxon>Basidiomycota</taxon>
        <taxon>Agaricomycotina</taxon>
        <taxon>Tremellomycetes</taxon>
        <taxon>Tremellales</taxon>
        <taxon>Cuniculitremaceae</taxon>
        <taxon>Kockovaella</taxon>
    </lineage>
</organism>
<dbReference type="RefSeq" id="XP_021871796.1">
    <property type="nucleotide sequence ID" value="XM_022019089.1"/>
</dbReference>